<accession>A0A2S8FHM9</accession>
<dbReference type="Gene3D" id="2.60.120.560">
    <property type="entry name" value="Exo-inulinase, domain 1"/>
    <property type="match status" value="1"/>
</dbReference>
<dbReference type="GO" id="GO:0016787">
    <property type="term" value="F:hydrolase activity"/>
    <property type="evidence" value="ECO:0007669"/>
    <property type="project" value="UniProtKB-KW"/>
</dbReference>
<dbReference type="Gene3D" id="2.115.10.20">
    <property type="entry name" value="Glycosyl hydrolase domain, family 43"/>
    <property type="match status" value="1"/>
</dbReference>
<dbReference type="AlphaFoldDB" id="A0A2S8FHM9"/>
<comment type="caution">
    <text evidence="1">The sequence shown here is derived from an EMBL/GenBank/DDBJ whole genome shotgun (WGS) entry which is preliminary data.</text>
</comment>
<proteinExistence type="predicted"/>
<reference evidence="1 2" key="1">
    <citation type="submission" date="2018-02" db="EMBL/GenBank/DDBJ databases">
        <title>Comparative genomes isolates from brazilian mangrove.</title>
        <authorList>
            <person name="Araujo J.E."/>
            <person name="Taketani R.G."/>
            <person name="Silva M.C.P."/>
            <person name="Loureco M.V."/>
            <person name="Andreote F.D."/>
        </authorList>
    </citation>
    <scope>NUCLEOTIDE SEQUENCE [LARGE SCALE GENOMIC DNA]</scope>
    <source>
        <strain evidence="1 2">NAP PRIS-MGV</strain>
    </source>
</reference>
<dbReference type="SUPFAM" id="SSF75005">
    <property type="entry name" value="Arabinanase/levansucrase/invertase"/>
    <property type="match status" value="1"/>
</dbReference>
<sequence length="528" mass="59923">MYTETEGSRKAIGDVDVLYHDGLYHLFHLVLPNHDFIAHAVSTDGINWRRVNNAVFIGDPGSWDDLMLWTMAVSPNPYQAGQWRMFYTGLSRREQGNIQRIGLAISNDLFHWHKVPVNWHDDRGPNDPELVQQARAIAREQPTSCRHAMFDEDSHFPLEADPEFYESNLSEGRQWVSFRDPYYYREGDRGWLIMAARTKQGPIVRRGSVGVMEEVAPGKFEARPPLHHPGLYDDIEVPNLLKIENEYYLIGSLREDAKIRYWHTSQIGKPWRSYYDNVLLAQGNYAARICQDDQGWLLWNFFTLGGTDRTSHNLMPPPKRLKRGNDGMLRATTFEGLEQFLAEPVDTRCVRILQKELGHQTCSIDGSTLDLSCEAGFQAFVFDETIESARFNTTVDLQGLGKCGIVFRVDPDTQDGYYLSLDLLKGVAQLRAWHTGAPGSGEHMMQFRTLQGGNWHSNTPGQAELSLIAFGHYLELSVDGRVILSLADPTFTEGLFGVYLESATMHLSNVDLRIMRSPEQSANHLATG</sequence>
<protein>
    <submittedName>
        <fullName evidence="1">Glycosyl hydrolase</fullName>
    </submittedName>
</protein>
<dbReference type="PANTHER" id="PTHR43101:SF1">
    <property type="entry name" value="BETA-FRUCTOSIDASE"/>
    <property type="match status" value="1"/>
</dbReference>
<dbReference type="PANTHER" id="PTHR43101">
    <property type="entry name" value="BETA-FRUCTOSIDASE"/>
    <property type="match status" value="1"/>
</dbReference>
<gene>
    <name evidence="1" type="ORF">C5Y98_19705</name>
</gene>
<dbReference type="Proteomes" id="UP000239388">
    <property type="component" value="Unassembled WGS sequence"/>
</dbReference>
<dbReference type="RefSeq" id="WP_105356737.1">
    <property type="nucleotide sequence ID" value="NZ_PUIB01000019.1"/>
</dbReference>
<dbReference type="CDD" id="cd18609">
    <property type="entry name" value="GH32-like"/>
    <property type="match status" value="1"/>
</dbReference>
<dbReference type="EMBL" id="PUIB01000019">
    <property type="protein sequence ID" value="PQO31643.1"/>
    <property type="molecule type" value="Genomic_DNA"/>
</dbReference>
<dbReference type="OrthoDB" id="9759709at2"/>
<evidence type="ECO:0000313" key="2">
    <source>
        <dbReference type="Proteomes" id="UP000239388"/>
    </source>
</evidence>
<organism evidence="1 2">
    <name type="scientific">Blastopirellula marina</name>
    <dbReference type="NCBI Taxonomy" id="124"/>
    <lineage>
        <taxon>Bacteria</taxon>
        <taxon>Pseudomonadati</taxon>
        <taxon>Planctomycetota</taxon>
        <taxon>Planctomycetia</taxon>
        <taxon>Pirellulales</taxon>
        <taxon>Pirellulaceae</taxon>
        <taxon>Blastopirellula</taxon>
    </lineage>
</organism>
<dbReference type="InterPro" id="IPR023296">
    <property type="entry name" value="Glyco_hydro_beta-prop_sf"/>
</dbReference>
<keyword evidence="1" id="KW-0378">Hydrolase</keyword>
<evidence type="ECO:0000313" key="1">
    <source>
        <dbReference type="EMBL" id="PQO31643.1"/>
    </source>
</evidence>
<name>A0A2S8FHM9_9BACT</name>
<dbReference type="InterPro" id="IPR051214">
    <property type="entry name" value="GH32_Enzymes"/>
</dbReference>